<keyword evidence="4" id="KW-0430">Lectin</keyword>
<keyword evidence="5" id="KW-1185">Reference proteome</keyword>
<accession>A0A1H3LZN7</accession>
<dbReference type="GO" id="GO:0006955">
    <property type="term" value="P:immune response"/>
    <property type="evidence" value="ECO:0007669"/>
    <property type="project" value="InterPro"/>
</dbReference>
<feature type="domain" description="LamG-like jellyroll fold" evidence="3">
    <location>
        <begin position="943"/>
        <end position="1096"/>
    </location>
</feature>
<dbReference type="STRING" id="405436.SAMN05444365_103169"/>
<dbReference type="InterPro" id="IPR042837">
    <property type="entry name" value="PTX3"/>
</dbReference>
<dbReference type="InterPro" id="IPR013320">
    <property type="entry name" value="ConA-like_dom_sf"/>
</dbReference>
<proteinExistence type="predicted"/>
<dbReference type="SMART" id="SM00560">
    <property type="entry name" value="LamGL"/>
    <property type="match status" value="3"/>
</dbReference>
<reference evidence="5" key="1">
    <citation type="submission" date="2016-10" db="EMBL/GenBank/DDBJ databases">
        <authorList>
            <person name="Varghese N."/>
            <person name="Submissions S."/>
        </authorList>
    </citation>
    <scope>NUCLEOTIDE SEQUENCE [LARGE SCALE GENOMIC DNA]</scope>
    <source>
        <strain evidence="5">DSM 45245</strain>
    </source>
</reference>
<dbReference type="Gene3D" id="2.60.120.200">
    <property type="match status" value="3"/>
</dbReference>
<feature type="domain" description="LamG-like jellyroll fold" evidence="3">
    <location>
        <begin position="1160"/>
        <end position="1299"/>
    </location>
</feature>
<dbReference type="PANTHER" id="PTHR46943">
    <property type="entry name" value="PENTRAXIN-RELATED PROTEIN PTX3"/>
    <property type="match status" value="1"/>
</dbReference>
<dbReference type="InterPro" id="IPR006558">
    <property type="entry name" value="LamG-like"/>
</dbReference>
<organism evidence="4 5">
    <name type="scientific">Micromonospora pattaloongensis</name>
    <dbReference type="NCBI Taxonomy" id="405436"/>
    <lineage>
        <taxon>Bacteria</taxon>
        <taxon>Bacillati</taxon>
        <taxon>Actinomycetota</taxon>
        <taxon>Actinomycetes</taxon>
        <taxon>Micromonosporales</taxon>
        <taxon>Micromonosporaceae</taxon>
        <taxon>Micromonospora</taxon>
    </lineage>
</organism>
<dbReference type="GO" id="GO:0030246">
    <property type="term" value="F:carbohydrate binding"/>
    <property type="evidence" value="ECO:0007669"/>
    <property type="project" value="UniProtKB-KW"/>
</dbReference>
<dbReference type="EMBL" id="FNPH01000003">
    <property type="protein sequence ID" value="SDY69911.1"/>
    <property type="molecule type" value="Genomic_DNA"/>
</dbReference>
<gene>
    <name evidence="4" type="ORF">SAMN05444365_103169</name>
</gene>
<keyword evidence="2" id="KW-1015">Disulfide bond</keyword>
<evidence type="ECO:0000256" key="1">
    <source>
        <dbReference type="ARBA" id="ARBA00022729"/>
    </source>
</evidence>
<evidence type="ECO:0000313" key="4">
    <source>
        <dbReference type="EMBL" id="SDY69911.1"/>
    </source>
</evidence>
<dbReference type="Proteomes" id="UP000242415">
    <property type="component" value="Unassembled WGS sequence"/>
</dbReference>
<name>A0A1H3LZN7_9ACTN</name>
<sequence length="1304" mass="135248">MAQRCGTRVEAVAARTETVQVFANPAGYLTLEESVAPRFAKVGGNWVDADATLVRAADGSVVPRAATFPMSFSGGGATPLATLRQNGKAMSLTWPAALPQPTLNGSSATYPEVLPGVDLRVDATVTGFTHVFVVKSRAAAANPTLRELRLGVAGDGLTFDTDAATGTVSARDGSGAVLFSSASPMMWDSSGATAGVARAAAEPAAEPRQARVGLALNRGSLLLRPDTALLTGAATTYPLFIDPSWVGGLKDNAFTMVWSRSDVAGSSFWQRTNAMSSTDTVGDVGAGRTCDSSSNGACTSTEYIVRSLFRMNISGAVGKHILGAKFYIEQRHAWRCFSGNNATLWMTGSISSSTTWNNQPSWDSAYTATTTGNRRYSALSGCSGPGNIEFGVKHFVDRALATGSSVLTVGLRASSESSEDYWKRFNHASVRLSIDYNSYPTVGARSSSPATSCVAGTDTAPAANAPLINDTTPNLMAVANDADAETDLKGVFNVQRWTGTAWVAYTSPVDSIGRANGGTTVVTPVLGSNEHYRWRVTISDPWSYGGSSGTDYSSGSSWCEFKVDATPPPLPTVTSDEFPAGCDSCGGVGTTGRFNLGAGATDATGYWWGFSDPPATWVAAPAGAARTVTWTATAGGPRTLYVRTVDVAGNSSATKAYPFTVAGATPPVAQWRMAETEGVLLEDATGNGHTATLSGGTPGAEGRQPGTTAVAFDEGEDGAVSAAKVVPDTSNSFTVSAWVRLGANGNGSHTIVSQGGWNTSAFLLEYVKGDGWDAWKITTTSADVATPTYYGAQSTTASPVGRWTHLVGTYDAAAKTLTLYVDGKAVKTTANITTWKADGYLRIGGTPGFGGAISDVTVWSRVLFPSEINDMTRPLATGKAAEYHFNEVDSPFALDSSDYGRALTLTGGASIPAAMSGYDGTGLVLFDGTGQAVGTEAPIWTDQSFTVSTWVRIDGSAIPTGNRTALAQLGSKVSPFYLGLRHDSGTPKWAFAVAGSDTDQGNSWTVAYSPALDPGVVGKWVHLAGVYDAPTRGVRLYVNGALLDSLSMPQPLWRAAGPLTVGAARWTPPGGSPVMTDNWLGAIDEVRVYQGVVPQAVGEWRFDSCTGSPVACVDAAAPPHPLTLAAGATWDPAGRGEGAGLKLAGTGSAATAGAVVNTAQSFTVSSWVKLGATGGDQCAVCFEGARGAAFQLGYAGDVGGWQFRATRSDADNSATVRAAAPAAASVDTWTHLTGVYDATRATLSLYVNGELAEVTPFTGGWQASGPLAVGREKRNGAATGHWQGSVDDVRVHAGVIDNPRFLMD</sequence>
<dbReference type="Pfam" id="PF13385">
    <property type="entry name" value="Laminin_G_3"/>
    <property type="match status" value="3"/>
</dbReference>
<evidence type="ECO:0000256" key="2">
    <source>
        <dbReference type="ARBA" id="ARBA00023157"/>
    </source>
</evidence>
<feature type="domain" description="LamG-like jellyroll fold" evidence="3">
    <location>
        <begin position="731"/>
        <end position="866"/>
    </location>
</feature>
<protein>
    <submittedName>
        <fullName evidence="4">Concanavalin A-like lectin/glucanases superfamily protein</fullName>
    </submittedName>
</protein>
<evidence type="ECO:0000313" key="5">
    <source>
        <dbReference type="Proteomes" id="UP000242415"/>
    </source>
</evidence>
<keyword evidence="1" id="KW-0732">Signal</keyword>
<dbReference type="PANTHER" id="PTHR46943:SF1">
    <property type="entry name" value="PENTRAXIN-RELATED PROTEIN PTX3"/>
    <property type="match status" value="1"/>
</dbReference>
<evidence type="ECO:0000259" key="3">
    <source>
        <dbReference type="SMART" id="SM00560"/>
    </source>
</evidence>
<dbReference type="SUPFAM" id="SSF49899">
    <property type="entry name" value="Concanavalin A-like lectins/glucanases"/>
    <property type="match status" value="3"/>
</dbReference>